<dbReference type="AlphaFoldDB" id="A0A6G1II87"/>
<feature type="compositionally biased region" description="Basic and acidic residues" evidence="1">
    <location>
        <begin position="13"/>
        <end position="22"/>
    </location>
</feature>
<protein>
    <submittedName>
        <fullName evidence="2">Uncharacterized protein</fullName>
    </submittedName>
</protein>
<feature type="compositionally biased region" description="Basic residues" evidence="1">
    <location>
        <begin position="1"/>
        <end position="12"/>
    </location>
</feature>
<evidence type="ECO:0000313" key="3">
    <source>
        <dbReference type="Proteomes" id="UP000799291"/>
    </source>
</evidence>
<organism evidence="2 3">
    <name type="scientific">Lentithecium fluviatile CBS 122367</name>
    <dbReference type="NCBI Taxonomy" id="1168545"/>
    <lineage>
        <taxon>Eukaryota</taxon>
        <taxon>Fungi</taxon>
        <taxon>Dikarya</taxon>
        <taxon>Ascomycota</taxon>
        <taxon>Pezizomycotina</taxon>
        <taxon>Dothideomycetes</taxon>
        <taxon>Pleosporomycetidae</taxon>
        <taxon>Pleosporales</taxon>
        <taxon>Massarineae</taxon>
        <taxon>Lentitheciaceae</taxon>
        <taxon>Lentithecium</taxon>
    </lineage>
</organism>
<accession>A0A6G1II87</accession>
<dbReference type="OrthoDB" id="5314997at2759"/>
<feature type="compositionally biased region" description="Basic and acidic residues" evidence="1">
    <location>
        <begin position="108"/>
        <end position="117"/>
    </location>
</feature>
<evidence type="ECO:0000313" key="2">
    <source>
        <dbReference type="EMBL" id="KAF2677703.1"/>
    </source>
</evidence>
<proteinExistence type="predicted"/>
<feature type="region of interest" description="Disordered" evidence="1">
    <location>
        <begin position="1"/>
        <end position="124"/>
    </location>
</feature>
<keyword evidence="3" id="KW-1185">Reference proteome</keyword>
<reference evidence="2" key="1">
    <citation type="journal article" date="2020" name="Stud. Mycol.">
        <title>101 Dothideomycetes genomes: a test case for predicting lifestyles and emergence of pathogens.</title>
        <authorList>
            <person name="Haridas S."/>
            <person name="Albert R."/>
            <person name="Binder M."/>
            <person name="Bloem J."/>
            <person name="Labutti K."/>
            <person name="Salamov A."/>
            <person name="Andreopoulos B."/>
            <person name="Baker S."/>
            <person name="Barry K."/>
            <person name="Bills G."/>
            <person name="Bluhm B."/>
            <person name="Cannon C."/>
            <person name="Castanera R."/>
            <person name="Culley D."/>
            <person name="Daum C."/>
            <person name="Ezra D."/>
            <person name="Gonzalez J."/>
            <person name="Henrissat B."/>
            <person name="Kuo A."/>
            <person name="Liang C."/>
            <person name="Lipzen A."/>
            <person name="Lutzoni F."/>
            <person name="Magnuson J."/>
            <person name="Mondo S."/>
            <person name="Nolan M."/>
            <person name="Ohm R."/>
            <person name="Pangilinan J."/>
            <person name="Park H.-J."/>
            <person name="Ramirez L."/>
            <person name="Alfaro M."/>
            <person name="Sun H."/>
            <person name="Tritt A."/>
            <person name="Yoshinaga Y."/>
            <person name="Zwiers L.-H."/>
            <person name="Turgeon B."/>
            <person name="Goodwin S."/>
            <person name="Spatafora J."/>
            <person name="Crous P."/>
            <person name="Grigoriev I."/>
        </authorList>
    </citation>
    <scope>NUCLEOTIDE SEQUENCE</scope>
    <source>
        <strain evidence="2">CBS 122367</strain>
    </source>
</reference>
<feature type="compositionally biased region" description="Polar residues" evidence="1">
    <location>
        <begin position="87"/>
        <end position="96"/>
    </location>
</feature>
<evidence type="ECO:0000256" key="1">
    <source>
        <dbReference type="SAM" id="MobiDB-lite"/>
    </source>
</evidence>
<dbReference type="EMBL" id="MU005620">
    <property type="protein sequence ID" value="KAF2677703.1"/>
    <property type="molecule type" value="Genomic_DNA"/>
</dbReference>
<dbReference type="Proteomes" id="UP000799291">
    <property type="component" value="Unassembled WGS sequence"/>
</dbReference>
<feature type="compositionally biased region" description="Polar residues" evidence="1">
    <location>
        <begin position="43"/>
        <end position="60"/>
    </location>
</feature>
<sequence length="405" mass="44473">MEDKSRPKKAKRKNSEPEGEKPAKKHQMAMASDATSGDMPAPTQENSVVRANQEPIQPTPLTMKRKTPIPSTVQHHHGAGSPGSPDLTPSRSTSSLFAGPVRAPDSSCDSHEPEHVSEFSGPGTAPYADTSIGLYSESADGDLEFSWTLRHSSATISLAPDSKVWSRLHPSCVLTSPPRPDVTPRAPPLPLPLTGPSAGASAEKQEHFRFLDLPKDVRFMVYDHLTRETFHPVADSKMGLWYKDSPSPLGLFLTCRFIYDETGALVRTRRWTGGLTLLTSVRSAGDWSLSDDVAEMVKHGVTYEEVEKTRVKGVMGGWARALVIEPFVRDVGLQYEELVEKEERAERLARREAEREAWHGLPVASSRGRSCRNKSRKWMAKAAGDARRALKRCGTPSANLVTSGC</sequence>
<name>A0A6G1II87_9PLEO</name>
<gene>
    <name evidence="2" type="ORF">K458DRAFT_409534</name>
</gene>